<dbReference type="GO" id="GO:0031683">
    <property type="term" value="F:G-protein beta/gamma-subunit complex binding"/>
    <property type="evidence" value="ECO:0007669"/>
    <property type="project" value="InterPro"/>
</dbReference>
<evidence type="ECO:0000256" key="6">
    <source>
        <dbReference type="PIRSR" id="PIRSR601019-2"/>
    </source>
</evidence>
<dbReference type="GO" id="GO:0003924">
    <property type="term" value="F:GTPase activity"/>
    <property type="evidence" value="ECO:0007669"/>
    <property type="project" value="InterPro"/>
</dbReference>
<dbReference type="GO" id="GO:0007188">
    <property type="term" value="P:adenylate cyclase-modulating G protein-coupled receptor signaling pathway"/>
    <property type="evidence" value="ECO:0007669"/>
    <property type="project" value="TreeGrafter"/>
</dbReference>
<dbReference type="GeneID" id="59340616"/>
<dbReference type="RefSeq" id="XP_037226010.1">
    <property type="nucleotide sequence ID" value="XM_037358100.1"/>
</dbReference>
<dbReference type="InterPro" id="IPR011025">
    <property type="entry name" value="GproteinA_insert"/>
</dbReference>
<dbReference type="GO" id="GO:0005737">
    <property type="term" value="C:cytoplasm"/>
    <property type="evidence" value="ECO:0007669"/>
    <property type="project" value="TreeGrafter"/>
</dbReference>
<gene>
    <name evidence="8" type="ORF">MIND_00115800</name>
</gene>
<dbReference type="OrthoDB" id="5817230at2759"/>
<dbReference type="Gene3D" id="1.10.400.10">
    <property type="entry name" value="GI Alpha 1, domain 2-like"/>
    <property type="match status" value="2"/>
</dbReference>
<dbReference type="GO" id="GO:0005525">
    <property type="term" value="F:GTP binding"/>
    <property type="evidence" value="ECO:0007669"/>
    <property type="project" value="UniProtKB-KW"/>
</dbReference>
<keyword evidence="3 5" id="KW-0342">GTP-binding</keyword>
<keyword evidence="2 5" id="KW-0547">Nucleotide-binding</keyword>
<feature type="binding site" evidence="6">
    <location>
        <position position="275"/>
    </location>
    <ligand>
        <name>Mg(2+)</name>
        <dbReference type="ChEBI" id="CHEBI:18420"/>
    </ligand>
</feature>
<accession>A0A8H6TFX8</accession>
<evidence type="ECO:0000256" key="4">
    <source>
        <dbReference type="ARBA" id="ARBA00023224"/>
    </source>
</evidence>
<feature type="binding site" evidence="5">
    <location>
        <begin position="367"/>
        <end position="370"/>
    </location>
    <ligand>
        <name>GTP</name>
        <dbReference type="ChEBI" id="CHEBI:37565"/>
    </ligand>
</feature>
<keyword evidence="1 6" id="KW-0479">Metal-binding</keyword>
<dbReference type="PRINTS" id="PR00318">
    <property type="entry name" value="GPROTEINA"/>
</dbReference>
<evidence type="ECO:0000256" key="5">
    <source>
        <dbReference type="PIRSR" id="PIRSR601019-1"/>
    </source>
</evidence>
<keyword evidence="6" id="KW-0460">Magnesium</keyword>
<dbReference type="GO" id="GO:0046872">
    <property type="term" value="F:metal ion binding"/>
    <property type="evidence" value="ECO:0007669"/>
    <property type="project" value="UniProtKB-KW"/>
</dbReference>
<proteinExistence type="predicted"/>
<organism evidence="8 9">
    <name type="scientific">Mycena indigotica</name>
    <dbReference type="NCBI Taxonomy" id="2126181"/>
    <lineage>
        <taxon>Eukaryota</taxon>
        <taxon>Fungi</taxon>
        <taxon>Dikarya</taxon>
        <taxon>Basidiomycota</taxon>
        <taxon>Agaricomycotina</taxon>
        <taxon>Agaricomycetes</taxon>
        <taxon>Agaricomycetidae</taxon>
        <taxon>Agaricales</taxon>
        <taxon>Marasmiineae</taxon>
        <taxon>Mycenaceae</taxon>
        <taxon>Mycena</taxon>
    </lineage>
</organism>
<dbReference type="PROSITE" id="PS51882">
    <property type="entry name" value="G_ALPHA"/>
    <property type="match status" value="1"/>
</dbReference>
<keyword evidence="9" id="KW-1185">Reference proteome</keyword>
<dbReference type="FunFam" id="3.40.50.300:FF:000692">
    <property type="entry name" value="Guanine nucleotide-binding protein subunit alpha"/>
    <property type="match status" value="1"/>
</dbReference>
<dbReference type="PANTHER" id="PTHR10218:SF360">
    <property type="entry name" value="GUANINE NUCLEOTIDE-BINDING PROTEIN SUBUNIT ALPHA HOMOLOG"/>
    <property type="match status" value="1"/>
</dbReference>
<feature type="region of interest" description="Disordered" evidence="7">
    <location>
        <begin position="1"/>
        <end position="46"/>
    </location>
</feature>
<dbReference type="EMBL" id="JACAZF010000001">
    <property type="protein sequence ID" value="KAF7315987.1"/>
    <property type="molecule type" value="Genomic_DNA"/>
</dbReference>
<dbReference type="InterPro" id="IPR001019">
    <property type="entry name" value="Gprotein_alpha_su"/>
</dbReference>
<feature type="compositionally biased region" description="Low complexity" evidence="7">
    <location>
        <begin position="19"/>
        <end position="31"/>
    </location>
</feature>
<dbReference type="InterPro" id="IPR027417">
    <property type="entry name" value="P-loop_NTPase"/>
</dbReference>
<dbReference type="Gene3D" id="3.40.50.300">
    <property type="entry name" value="P-loop containing nucleotide triphosphate hydrolases"/>
    <property type="match status" value="2"/>
</dbReference>
<keyword evidence="4" id="KW-0807">Transducer</keyword>
<evidence type="ECO:0000313" key="9">
    <source>
        <dbReference type="Proteomes" id="UP000636479"/>
    </source>
</evidence>
<dbReference type="GO" id="GO:0001664">
    <property type="term" value="F:G protein-coupled receptor binding"/>
    <property type="evidence" value="ECO:0007669"/>
    <property type="project" value="TreeGrafter"/>
</dbReference>
<dbReference type="SUPFAM" id="SSF47895">
    <property type="entry name" value="Transducin (alpha subunit), insertion domain"/>
    <property type="match status" value="1"/>
</dbReference>
<dbReference type="GO" id="GO:0005834">
    <property type="term" value="C:heterotrimeric G-protein complex"/>
    <property type="evidence" value="ECO:0007669"/>
    <property type="project" value="TreeGrafter"/>
</dbReference>
<evidence type="ECO:0000313" key="8">
    <source>
        <dbReference type="EMBL" id="KAF7315987.1"/>
    </source>
</evidence>
<dbReference type="SMART" id="SM00275">
    <property type="entry name" value="G_alpha"/>
    <property type="match status" value="1"/>
</dbReference>
<name>A0A8H6TFX8_9AGAR</name>
<reference evidence="8" key="1">
    <citation type="submission" date="2020-05" db="EMBL/GenBank/DDBJ databases">
        <title>Mycena genomes resolve the evolution of fungal bioluminescence.</title>
        <authorList>
            <person name="Tsai I.J."/>
        </authorList>
    </citation>
    <scope>NUCLEOTIDE SEQUENCE</scope>
    <source>
        <strain evidence="8">171206Taipei</strain>
    </source>
</reference>
<dbReference type="Pfam" id="PF00503">
    <property type="entry name" value="G-alpha"/>
    <property type="match status" value="1"/>
</dbReference>
<evidence type="ECO:0000256" key="3">
    <source>
        <dbReference type="ARBA" id="ARBA00023134"/>
    </source>
</evidence>
<protein>
    <submittedName>
        <fullName evidence="8">Uncharacterized protein</fullName>
    </submittedName>
</protein>
<evidence type="ECO:0000256" key="2">
    <source>
        <dbReference type="ARBA" id="ARBA00022741"/>
    </source>
</evidence>
<sequence>MSSYFARAPRRFAGGGKQASSSCNSGPASGSHPADPTATAAQRVSDSIDEDIRKAAAAQQGGATQAIIILGQAESGKSTLQKQFQLYYASQTLDADRPSWRIVVYANLIKAVRTIVEELEYDFSQAYEEYPWPGPIDAGAENEFHTLRRDLLPLISLESSLTAQLSDGISFVGKRSASLFTTKQGLTRLTGTRPLGVLLDAPAAVVATNRAGQVLGMSVGAIEALWGHRMVQGLLRTRKLRLEESGSFFLGEVHRIAQPDYVPTTDDVLRVRLQTIGVVEHSIPVKTAGGTHLWKIYDVGGVLSQRAAWASYFDDVNALIFVAAISAFDQYLEEDPLTNRISDSLQLLAIICANPLLKNAQLVLLLNKTDILRRKLEAGIQIRDYIISYGSRTNNFYTATEYFRSHFLSAHKKRETFKRTLFVHLTSLVDVAGTQSVIASVQDTIIRKHVVRSKLM</sequence>
<comment type="caution">
    <text evidence="8">The sequence shown here is derived from an EMBL/GenBank/DDBJ whole genome shotgun (WGS) entry which is preliminary data.</text>
</comment>
<evidence type="ECO:0000256" key="1">
    <source>
        <dbReference type="ARBA" id="ARBA00022723"/>
    </source>
</evidence>
<feature type="binding site" evidence="5">
    <location>
        <begin position="269"/>
        <end position="275"/>
    </location>
    <ligand>
        <name>GTP</name>
        <dbReference type="ChEBI" id="CHEBI:37565"/>
    </ligand>
</feature>
<dbReference type="Proteomes" id="UP000636479">
    <property type="component" value="Unassembled WGS sequence"/>
</dbReference>
<dbReference type="AlphaFoldDB" id="A0A8H6TFX8"/>
<dbReference type="PANTHER" id="PTHR10218">
    <property type="entry name" value="GTP-BINDING PROTEIN ALPHA SUBUNIT"/>
    <property type="match status" value="1"/>
</dbReference>
<dbReference type="SUPFAM" id="SSF52540">
    <property type="entry name" value="P-loop containing nucleoside triphosphate hydrolases"/>
    <property type="match status" value="1"/>
</dbReference>
<evidence type="ECO:0000256" key="7">
    <source>
        <dbReference type="SAM" id="MobiDB-lite"/>
    </source>
</evidence>